<comment type="caution">
    <text evidence="1">The sequence shown here is derived from an EMBL/GenBank/DDBJ whole genome shotgun (WGS) entry which is preliminary data.</text>
</comment>
<organism evidence="1 2">
    <name type="scientific">Aphis glycines</name>
    <name type="common">Soybean aphid</name>
    <dbReference type="NCBI Taxonomy" id="307491"/>
    <lineage>
        <taxon>Eukaryota</taxon>
        <taxon>Metazoa</taxon>
        <taxon>Ecdysozoa</taxon>
        <taxon>Arthropoda</taxon>
        <taxon>Hexapoda</taxon>
        <taxon>Insecta</taxon>
        <taxon>Pterygota</taxon>
        <taxon>Neoptera</taxon>
        <taxon>Paraneoptera</taxon>
        <taxon>Hemiptera</taxon>
        <taxon>Sternorrhyncha</taxon>
        <taxon>Aphidomorpha</taxon>
        <taxon>Aphidoidea</taxon>
        <taxon>Aphididae</taxon>
        <taxon>Aphidini</taxon>
        <taxon>Aphis</taxon>
        <taxon>Aphis</taxon>
    </lineage>
</organism>
<sequence length="284" mass="32876">MLVILFKSLSHDKPLSVSSLGVYSKPIHSSYLIEKYNCNLFHLEYLVHYVQELELIEYVLHKLQIRAINFFQNINCSFNYTHNAFSFKDLRSITKSIDERKLSSIFGIAANPSSLGSPLGAFIKICCTLASVFACTTFSKGSEYGNAHSTEVNPDLAARLYLSKRQFASWYINDKLAQNFKFILIILLSYENRLSPTISRVRIEFELSTYKAGAAYRRENFDYILSQGRKYFSKTIVFIVRTTSLRFIAPLFFFCRSTHKISLEIVQNPIREHNNTTHFNHRLQ</sequence>
<proteinExistence type="predicted"/>
<keyword evidence="2" id="KW-1185">Reference proteome</keyword>
<dbReference type="AlphaFoldDB" id="A0A6G0T604"/>
<protein>
    <submittedName>
        <fullName evidence="1">Uncharacterized protein</fullName>
    </submittedName>
</protein>
<evidence type="ECO:0000313" key="2">
    <source>
        <dbReference type="Proteomes" id="UP000475862"/>
    </source>
</evidence>
<evidence type="ECO:0000313" key="1">
    <source>
        <dbReference type="EMBL" id="KAE9526256.1"/>
    </source>
</evidence>
<gene>
    <name evidence="1" type="ORF">AGLY_013887</name>
</gene>
<name>A0A6G0T604_APHGL</name>
<accession>A0A6G0T604</accession>
<dbReference type="Proteomes" id="UP000475862">
    <property type="component" value="Unassembled WGS sequence"/>
</dbReference>
<reference evidence="1 2" key="1">
    <citation type="submission" date="2019-08" db="EMBL/GenBank/DDBJ databases">
        <title>The genome of the soybean aphid Biotype 1, its phylome, world population structure and adaptation to the North American continent.</title>
        <authorList>
            <person name="Giordano R."/>
            <person name="Donthu R.K."/>
            <person name="Hernandez A.G."/>
            <person name="Wright C.L."/>
            <person name="Zimin A.V."/>
        </authorList>
    </citation>
    <scope>NUCLEOTIDE SEQUENCE [LARGE SCALE GENOMIC DNA]</scope>
    <source>
        <tissue evidence="1">Whole aphids</tissue>
    </source>
</reference>
<dbReference type="EMBL" id="VYZN01000055">
    <property type="protein sequence ID" value="KAE9526256.1"/>
    <property type="molecule type" value="Genomic_DNA"/>
</dbReference>